<evidence type="ECO:0000256" key="1">
    <source>
        <dbReference type="SAM" id="MobiDB-lite"/>
    </source>
</evidence>
<dbReference type="OrthoDB" id="9955195at2"/>
<dbReference type="EMBL" id="LJSX01000025">
    <property type="protein sequence ID" value="KPQ09565.1"/>
    <property type="molecule type" value="Genomic_DNA"/>
</dbReference>
<name>A0A0P7XZ86_9HYPH</name>
<evidence type="ECO:0000313" key="2">
    <source>
        <dbReference type="EMBL" id="KPQ09565.1"/>
    </source>
</evidence>
<evidence type="ECO:0000313" key="5">
    <source>
        <dbReference type="Proteomes" id="UP000182800"/>
    </source>
</evidence>
<evidence type="ECO:0000313" key="4">
    <source>
        <dbReference type="Proteomes" id="UP000050497"/>
    </source>
</evidence>
<evidence type="ECO:0000313" key="3">
    <source>
        <dbReference type="EMBL" id="SCC80401.1"/>
    </source>
</evidence>
<reference evidence="3 5" key="2">
    <citation type="submission" date="2016-08" db="EMBL/GenBank/DDBJ databases">
        <authorList>
            <person name="Varghese N."/>
            <person name="Submissions Spin"/>
        </authorList>
    </citation>
    <scope>NUCLEOTIDE SEQUENCE [LARGE SCALE GENOMIC DNA]</scope>
    <source>
        <strain evidence="3 5">HL-109</strain>
    </source>
</reference>
<reference evidence="2 4" key="1">
    <citation type="submission" date="2015-09" db="EMBL/GenBank/DDBJ databases">
        <title>Identification and resolution of microdiversity through metagenomic sequencing of parallel consortia.</title>
        <authorList>
            <person name="Nelson W.C."/>
            <person name="Romine M.F."/>
            <person name="Lindemann S.R."/>
        </authorList>
    </citation>
    <scope>NUCLEOTIDE SEQUENCE [LARGE SCALE GENOMIC DNA]</scope>
    <source>
        <strain evidence="2">HL-109</strain>
    </source>
</reference>
<keyword evidence="5" id="KW-1185">Reference proteome</keyword>
<feature type="region of interest" description="Disordered" evidence="1">
    <location>
        <begin position="89"/>
        <end position="119"/>
    </location>
</feature>
<dbReference type="Proteomes" id="UP000050497">
    <property type="component" value="Unassembled WGS sequence"/>
</dbReference>
<sequence length="119" mass="13091">MDGETKAAITRLELAIDSLAGMVAGCAAYLTALDEARHVDKRKALGVSRRFVPDGLSGNTMHSPAVIAQAMIEQMGDLSHQLATVKARAQEQEALSRRPLARDWQGRPRELNPMLERKR</sequence>
<protein>
    <submittedName>
        <fullName evidence="2">Uncharacterized protein</fullName>
    </submittedName>
</protein>
<proteinExistence type="predicted"/>
<accession>A0A0P7XZ86</accession>
<organism evidence="2 4">
    <name type="scientific">Saliniramus fredricksonii</name>
    <dbReference type="NCBI Taxonomy" id="1653334"/>
    <lineage>
        <taxon>Bacteria</taxon>
        <taxon>Pseudomonadati</taxon>
        <taxon>Pseudomonadota</taxon>
        <taxon>Alphaproteobacteria</taxon>
        <taxon>Hyphomicrobiales</taxon>
        <taxon>Salinarimonadaceae</taxon>
        <taxon>Saliniramus</taxon>
    </lineage>
</organism>
<dbReference type="STRING" id="1653334.GA0071312_1471"/>
<feature type="compositionally biased region" description="Basic and acidic residues" evidence="1">
    <location>
        <begin position="89"/>
        <end position="110"/>
    </location>
</feature>
<comment type="caution">
    <text evidence="2">The sequence shown here is derived from an EMBL/GenBank/DDBJ whole genome shotgun (WGS) entry which is preliminary data.</text>
</comment>
<dbReference type="Proteomes" id="UP000182800">
    <property type="component" value="Unassembled WGS sequence"/>
</dbReference>
<dbReference type="EMBL" id="FMBM01000002">
    <property type="protein sequence ID" value="SCC80401.1"/>
    <property type="molecule type" value="Genomic_DNA"/>
</dbReference>
<dbReference type="RefSeq" id="WP_074444422.1">
    <property type="nucleotide sequence ID" value="NZ_FMBM01000002.1"/>
</dbReference>
<dbReference type="AlphaFoldDB" id="A0A0P7XZ86"/>
<gene>
    <name evidence="3" type="ORF">GA0071312_1471</name>
    <name evidence="2" type="ORF">HLUCCO17_14120</name>
</gene>